<keyword evidence="2" id="KW-1185">Reference proteome</keyword>
<sequence length="204" mass="22549">MGEQIYTDQNGFQFVYNPINPTNLEDGRPMPVSKKRNTSSASSRYKADPLRSHQSNTFDTRLTEVDTDEENYLVPNSAEMVKLDPNGCKYTKVNVPVINDSSIIINPTTTNKTSEEEEGGEEEPQKHHYQNDGIGAAEIASSEYLNVDETTTEEDEIAMAPFGGDTVKQQQQQQNPSIGSTNDNNSSSFSKLGNAYINQAESVV</sequence>
<reference evidence="3" key="1">
    <citation type="submission" date="2022-11" db="UniProtKB">
        <authorList>
            <consortium name="WormBaseParasite"/>
        </authorList>
    </citation>
    <scope>IDENTIFICATION</scope>
</reference>
<feature type="region of interest" description="Disordered" evidence="1">
    <location>
        <begin position="106"/>
        <end position="136"/>
    </location>
</feature>
<dbReference type="Proteomes" id="UP000887577">
    <property type="component" value="Unplaced"/>
</dbReference>
<evidence type="ECO:0000313" key="3">
    <source>
        <dbReference type="WBParaSite" id="PSU_v2.g1695.t1"/>
    </source>
</evidence>
<dbReference type="WBParaSite" id="PSU_v2.g1695.t1">
    <property type="protein sequence ID" value="PSU_v2.g1695.t1"/>
    <property type="gene ID" value="PSU_v2.g1695"/>
</dbReference>
<name>A0A914YBZ3_9BILA</name>
<feature type="region of interest" description="Disordered" evidence="1">
    <location>
        <begin position="148"/>
        <end position="204"/>
    </location>
</feature>
<dbReference type="AlphaFoldDB" id="A0A914YBZ3"/>
<proteinExistence type="predicted"/>
<evidence type="ECO:0000256" key="1">
    <source>
        <dbReference type="SAM" id="MobiDB-lite"/>
    </source>
</evidence>
<feature type="compositionally biased region" description="Polar residues" evidence="1">
    <location>
        <begin position="175"/>
        <end position="204"/>
    </location>
</feature>
<evidence type="ECO:0000313" key="2">
    <source>
        <dbReference type="Proteomes" id="UP000887577"/>
    </source>
</evidence>
<feature type="region of interest" description="Disordered" evidence="1">
    <location>
        <begin position="17"/>
        <end position="57"/>
    </location>
</feature>
<organism evidence="2 3">
    <name type="scientific">Panagrolaimus superbus</name>
    <dbReference type="NCBI Taxonomy" id="310955"/>
    <lineage>
        <taxon>Eukaryota</taxon>
        <taxon>Metazoa</taxon>
        <taxon>Ecdysozoa</taxon>
        <taxon>Nematoda</taxon>
        <taxon>Chromadorea</taxon>
        <taxon>Rhabditida</taxon>
        <taxon>Tylenchina</taxon>
        <taxon>Panagrolaimomorpha</taxon>
        <taxon>Panagrolaimoidea</taxon>
        <taxon>Panagrolaimidae</taxon>
        <taxon>Panagrolaimus</taxon>
    </lineage>
</organism>
<accession>A0A914YBZ3</accession>
<protein>
    <submittedName>
        <fullName evidence="3">Uncharacterized protein</fullName>
    </submittedName>
</protein>